<feature type="region of interest" description="Disordered" evidence="6">
    <location>
        <begin position="422"/>
        <end position="503"/>
    </location>
</feature>
<sequence length="700" mass="76038">MSGNEESLSLEETNRLRAQLGFPLLKPSDSAPTPPTPAPASGPSEDEISRMRERIESQRATRKASTVPAVPAGPTKSLGEADFDEDDPADTSSWISKHRQRMRKRASSRYDEEDDLVQAQAKSATAAEPAEASLAGLRVAHDLGNLETGREYILTFADKHVLDENSEDELESLDLRENEKIAKRKEAIERSRKGYTAYDDREFTDSYKPGNILDKYDDIAGDGAERKAFYFDESGFAQKNAEAASGRSVTADDVAQRLRAAESISLKAVKQHQQSDFAPAEEVVRFKKTARSAARRAPRVPVSDLIAQEEAELFLGAASATAEMPAAPASTVLDEAPVASYSSNRRRLDDTNFVDDDDLQASLARSRRKKIRSNIRSLDESIQAVRATAPDQDQANTTGVTLSFASEFARQVVANATAEEEALLAEEEAGEGAAAGQGRGATVGDADSSDDDGAGGASMRVSTGADDDEEEGAISDDPDLPPRPDTVSSRRGARHRATAAEPQPAALEVFDEPVVAAGIASALRFVQNKGHLEAPMAPGSERQSVWAAQSMLLERRTAERLRQLRGSNQAARNRSATVSVATAALDRPRSEEAIQAERARIEHEHLNQVTALYRNYDPTVNIRYTDAFGREMTPREAFKELSHKFHGHTSSKNKAEKHLRKVRQEISTDSRTGAASEGQNLSVATGKRRPRPGPSPGTPR</sequence>
<dbReference type="Proteomes" id="UP000030693">
    <property type="component" value="Unassembled WGS sequence"/>
</dbReference>
<dbReference type="InterPro" id="IPR005011">
    <property type="entry name" value="SNU66/SART1"/>
</dbReference>
<dbReference type="GO" id="GO:0045292">
    <property type="term" value="P:mRNA cis splicing, via spliceosome"/>
    <property type="evidence" value="ECO:0007669"/>
    <property type="project" value="TreeGrafter"/>
</dbReference>
<keyword evidence="3" id="KW-0507">mRNA processing</keyword>
<feature type="compositionally biased region" description="Low complexity" evidence="6">
    <location>
        <begin position="118"/>
        <end position="130"/>
    </location>
</feature>
<keyword evidence="4" id="KW-0508">mRNA splicing</keyword>
<dbReference type="RefSeq" id="XP_009493933.1">
    <property type="nucleotide sequence ID" value="XM_009495658.1"/>
</dbReference>
<evidence type="ECO:0000313" key="7">
    <source>
        <dbReference type="EMBL" id="KCV72355.1"/>
    </source>
</evidence>
<feature type="region of interest" description="Disordered" evidence="6">
    <location>
        <begin position="645"/>
        <end position="700"/>
    </location>
</feature>
<name>A0A058ZD69_FONAL</name>
<evidence type="ECO:0008006" key="9">
    <source>
        <dbReference type="Google" id="ProtNLM"/>
    </source>
</evidence>
<dbReference type="GO" id="GO:0046540">
    <property type="term" value="C:U4/U6 x U5 tri-snRNP complex"/>
    <property type="evidence" value="ECO:0007669"/>
    <property type="project" value="InterPro"/>
</dbReference>
<evidence type="ECO:0000256" key="4">
    <source>
        <dbReference type="ARBA" id="ARBA00023187"/>
    </source>
</evidence>
<dbReference type="InterPro" id="IPR045347">
    <property type="entry name" value="HIND"/>
</dbReference>
<keyword evidence="5" id="KW-0539">Nucleus</keyword>
<organism evidence="7">
    <name type="scientific">Fonticula alba</name>
    <name type="common">Slime mold</name>
    <dbReference type="NCBI Taxonomy" id="691883"/>
    <lineage>
        <taxon>Eukaryota</taxon>
        <taxon>Rotosphaerida</taxon>
        <taxon>Fonticulaceae</taxon>
        <taxon>Fonticula</taxon>
    </lineage>
</organism>
<evidence type="ECO:0000256" key="3">
    <source>
        <dbReference type="ARBA" id="ARBA00022664"/>
    </source>
</evidence>
<dbReference type="eggNOG" id="KOG2217">
    <property type="taxonomic scope" value="Eukaryota"/>
</dbReference>
<dbReference type="EMBL" id="KB932202">
    <property type="protein sequence ID" value="KCV72355.1"/>
    <property type="molecule type" value="Genomic_DNA"/>
</dbReference>
<dbReference type="GO" id="GO:0000481">
    <property type="term" value="P:maturation of 5S rRNA"/>
    <property type="evidence" value="ECO:0007669"/>
    <property type="project" value="TreeGrafter"/>
</dbReference>
<keyword evidence="8" id="KW-1185">Reference proteome</keyword>
<dbReference type="OrthoDB" id="5583at2759"/>
<feature type="region of interest" description="Disordered" evidence="6">
    <location>
        <begin position="1"/>
        <end position="130"/>
    </location>
</feature>
<dbReference type="Pfam" id="PF19252">
    <property type="entry name" value="HIND"/>
    <property type="match status" value="1"/>
</dbReference>
<proteinExistence type="inferred from homology"/>
<dbReference type="PANTHER" id="PTHR14152:SF5">
    <property type="entry name" value="U4_U6.U5 TRI-SNRNP-ASSOCIATED PROTEIN 1"/>
    <property type="match status" value="1"/>
</dbReference>
<evidence type="ECO:0000256" key="1">
    <source>
        <dbReference type="ARBA" id="ARBA00004123"/>
    </source>
</evidence>
<reference evidence="7" key="1">
    <citation type="submission" date="2013-04" db="EMBL/GenBank/DDBJ databases">
        <title>The Genome Sequence of Fonticula alba ATCC 38817.</title>
        <authorList>
            <consortium name="The Broad Institute Genomics Platform"/>
            <person name="Russ C."/>
            <person name="Cuomo C."/>
            <person name="Burger G."/>
            <person name="Gray M.W."/>
            <person name="Holland P.W.H."/>
            <person name="King N."/>
            <person name="Lang F.B.F."/>
            <person name="Roger A.J."/>
            <person name="Ruiz-Trillo I."/>
            <person name="Brown M."/>
            <person name="Walker B."/>
            <person name="Young S."/>
            <person name="Zeng Q."/>
            <person name="Gargeya S."/>
            <person name="Fitzgerald M."/>
            <person name="Haas B."/>
            <person name="Abouelleil A."/>
            <person name="Allen A.W."/>
            <person name="Alvarado L."/>
            <person name="Arachchi H.M."/>
            <person name="Berlin A.M."/>
            <person name="Chapman S.B."/>
            <person name="Gainer-Dewar J."/>
            <person name="Goldberg J."/>
            <person name="Griggs A."/>
            <person name="Gujja S."/>
            <person name="Hansen M."/>
            <person name="Howarth C."/>
            <person name="Imamovic A."/>
            <person name="Ireland A."/>
            <person name="Larimer J."/>
            <person name="McCowan C."/>
            <person name="Murphy C."/>
            <person name="Pearson M."/>
            <person name="Poon T.W."/>
            <person name="Priest M."/>
            <person name="Roberts A."/>
            <person name="Saif S."/>
            <person name="Shea T."/>
            <person name="Sisk P."/>
            <person name="Sykes S."/>
            <person name="Wortman J."/>
            <person name="Nusbaum C."/>
            <person name="Birren B."/>
        </authorList>
    </citation>
    <scope>NUCLEOTIDE SEQUENCE [LARGE SCALE GENOMIC DNA]</scope>
    <source>
        <strain evidence="7">ATCC 38817</strain>
    </source>
</reference>
<gene>
    <name evidence="7" type="ORF">H696_01748</name>
</gene>
<dbReference type="OMA" id="KRRDYTG"/>
<dbReference type="GeneID" id="20526473"/>
<evidence type="ECO:0000256" key="6">
    <source>
        <dbReference type="SAM" id="MobiDB-lite"/>
    </source>
</evidence>
<feature type="compositionally biased region" description="Basic and acidic residues" evidence="6">
    <location>
        <begin position="47"/>
        <end position="59"/>
    </location>
</feature>
<evidence type="ECO:0000256" key="2">
    <source>
        <dbReference type="ARBA" id="ARBA00006076"/>
    </source>
</evidence>
<evidence type="ECO:0000256" key="5">
    <source>
        <dbReference type="ARBA" id="ARBA00023242"/>
    </source>
</evidence>
<feature type="compositionally biased region" description="Acidic residues" evidence="6">
    <location>
        <begin position="465"/>
        <end position="479"/>
    </location>
</feature>
<feature type="compositionally biased region" description="Polar residues" evidence="6">
    <location>
        <begin position="669"/>
        <end position="683"/>
    </location>
</feature>
<protein>
    <recommendedName>
        <fullName evidence="9">SART-1 protein</fullName>
    </recommendedName>
</protein>
<comment type="subcellular location">
    <subcellularLocation>
        <location evidence="1">Nucleus</location>
    </subcellularLocation>
</comment>
<accession>A0A058ZD69</accession>
<comment type="similarity">
    <text evidence="2">Belongs to the SNU66/SART1 family.</text>
</comment>
<feature type="compositionally biased region" description="Basic residues" evidence="6">
    <location>
        <begin position="645"/>
        <end position="661"/>
    </location>
</feature>
<dbReference type="Pfam" id="PF03343">
    <property type="entry name" value="SART-1"/>
    <property type="match status" value="1"/>
</dbReference>
<feature type="compositionally biased region" description="Polar residues" evidence="6">
    <location>
        <begin position="1"/>
        <end position="11"/>
    </location>
</feature>
<dbReference type="AlphaFoldDB" id="A0A058ZD69"/>
<feature type="compositionally biased region" description="Basic residues" evidence="6">
    <location>
        <begin position="96"/>
        <end position="107"/>
    </location>
</feature>
<dbReference type="STRING" id="691883.A0A058ZD69"/>
<dbReference type="PANTHER" id="PTHR14152">
    <property type="entry name" value="SQUAMOUS CELL CARCINOMA ANTIGEN RECOGNISED BY CYTOTOXIC T LYMPHOCYTES"/>
    <property type="match status" value="1"/>
</dbReference>
<evidence type="ECO:0000313" key="8">
    <source>
        <dbReference type="Proteomes" id="UP000030693"/>
    </source>
</evidence>